<protein>
    <submittedName>
        <fullName evidence="2">Kinase-like domain-containing protein</fullName>
    </submittedName>
</protein>
<accession>A0A1Y2B9J3</accession>
<dbReference type="Gene3D" id="3.90.1200.10">
    <property type="match status" value="1"/>
</dbReference>
<feature type="domain" description="Aminoglycoside phosphotransferase" evidence="1">
    <location>
        <begin position="374"/>
        <end position="445"/>
    </location>
</feature>
<dbReference type="GO" id="GO:0016301">
    <property type="term" value="F:kinase activity"/>
    <property type="evidence" value="ECO:0007669"/>
    <property type="project" value="UniProtKB-KW"/>
</dbReference>
<dbReference type="Pfam" id="PF01636">
    <property type="entry name" value="APH"/>
    <property type="match status" value="1"/>
</dbReference>
<evidence type="ECO:0000313" key="3">
    <source>
        <dbReference type="Proteomes" id="UP000193986"/>
    </source>
</evidence>
<dbReference type="STRING" id="71784.A0A1Y2B9J3"/>
<gene>
    <name evidence="2" type="ORF">BCR39DRAFT_504990</name>
</gene>
<dbReference type="EMBL" id="MCFC01000018">
    <property type="protein sequence ID" value="ORY30755.1"/>
    <property type="molecule type" value="Genomic_DNA"/>
</dbReference>
<name>A0A1Y2B9J3_9TREE</name>
<evidence type="ECO:0000259" key="1">
    <source>
        <dbReference type="Pfam" id="PF01636"/>
    </source>
</evidence>
<dbReference type="InParanoid" id="A0A1Y2B9J3"/>
<reference evidence="2 3" key="1">
    <citation type="submission" date="2016-07" db="EMBL/GenBank/DDBJ databases">
        <title>Pervasive Adenine N6-methylation of Active Genes in Fungi.</title>
        <authorList>
            <consortium name="DOE Joint Genome Institute"/>
            <person name="Mondo S.J."/>
            <person name="Dannebaum R.O."/>
            <person name="Kuo R.C."/>
            <person name="Labutti K."/>
            <person name="Haridas S."/>
            <person name="Kuo A."/>
            <person name="Salamov A."/>
            <person name="Ahrendt S.R."/>
            <person name="Lipzen A."/>
            <person name="Sullivan W."/>
            <person name="Andreopoulos W.B."/>
            <person name="Clum A."/>
            <person name="Lindquist E."/>
            <person name="Daum C."/>
            <person name="Ramamoorthy G.K."/>
            <person name="Gryganskyi A."/>
            <person name="Culley D."/>
            <person name="Magnuson J.K."/>
            <person name="James T.Y."/>
            <person name="O'Malley M.A."/>
            <person name="Stajich J.E."/>
            <person name="Spatafora J.W."/>
            <person name="Visel A."/>
            <person name="Grigoriev I.V."/>
        </authorList>
    </citation>
    <scope>NUCLEOTIDE SEQUENCE [LARGE SCALE GENOMIC DNA]</scope>
    <source>
        <strain evidence="2 3">68-887.2</strain>
    </source>
</reference>
<dbReference type="Proteomes" id="UP000193986">
    <property type="component" value="Unassembled WGS sequence"/>
</dbReference>
<organism evidence="2 3">
    <name type="scientific">Naematelia encephala</name>
    <dbReference type="NCBI Taxonomy" id="71784"/>
    <lineage>
        <taxon>Eukaryota</taxon>
        <taxon>Fungi</taxon>
        <taxon>Dikarya</taxon>
        <taxon>Basidiomycota</taxon>
        <taxon>Agaricomycotina</taxon>
        <taxon>Tremellomycetes</taxon>
        <taxon>Tremellales</taxon>
        <taxon>Naemateliaceae</taxon>
        <taxon>Naematelia</taxon>
    </lineage>
</organism>
<dbReference type="InterPro" id="IPR011009">
    <property type="entry name" value="Kinase-like_dom_sf"/>
</dbReference>
<keyword evidence="2" id="KW-0418">Kinase</keyword>
<dbReference type="InterPro" id="IPR002575">
    <property type="entry name" value="Aminoglycoside_PTrfase"/>
</dbReference>
<dbReference type="Gene3D" id="3.30.200.20">
    <property type="entry name" value="Phosphorylase Kinase, domain 1"/>
    <property type="match status" value="1"/>
</dbReference>
<evidence type="ECO:0000313" key="2">
    <source>
        <dbReference type="EMBL" id="ORY30755.1"/>
    </source>
</evidence>
<keyword evidence="2" id="KW-0808">Transferase</keyword>
<dbReference type="SUPFAM" id="SSF56112">
    <property type="entry name" value="Protein kinase-like (PK-like)"/>
    <property type="match status" value="1"/>
</dbReference>
<comment type="caution">
    <text evidence="2">The sequence shown here is derived from an EMBL/GenBank/DDBJ whole genome shotgun (WGS) entry which is preliminary data.</text>
</comment>
<proteinExistence type="predicted"/>
<keyword evidence="3" id="KW-1185">Reference proteome</keyword>
<dbReference type="OrthoDB" id="25129at2759"/>
<dbReference type="AlphaFoldDB" id="A0A1Y2B9J3"/>
<sequence length="538" mass="60957">MAMPRGRMIWKIIHPDKSCREFYVALDWCIARTQGEESNRQLVARCEAEKMQIDRGNVAQLPEHWELPMRTVVLARTTGGTNMAAGHGRDKSYSWVICVREIDVLERLFNGALLNGNRFDSTHYSRQRPYTVYWARRNGMASITVEDEQVFAQQVMDQLAKSPYACSALQRLSGGTANFVYRGTLTRPLHRPETELETADATTIVIKLYTDFVAVNRGFPLDITRCIFEESMLSALAGFPRHIVTSSSHTLVKAPQLYSFDRKTHTQILEDFPDTADLTTILESSSVSETLPGSCSQSVGLALGSWLHSFHEWASAPAQRDLVARVGPNEGMRRLKCLITYDSFIEILERHPEVIEDHKSTLEHVKAFMKYEFERPATEAEETRGLIHGDFWAGNVLLPNGPWRETQSEQLPNKLFIIDWENAQFGHRSVDIGGILADFYERNHFKGVAASLQAMVGFVKGYGPLSEELAYRVAIHAGVHLICWYYRRDRNAPLPYPLPIIIDALTLGRDLILKGWAKDKAWLQTSILAPLFADENLV</sequence>